<dbReference type="Pfam" id="PF05908">
    <property type="entry name" value="Gamma_PGA_hydro"/>
    <property type="match status" value="1"/>
</dbReference>
<dbReference type="EMBL" id="VAWE01000001">
    <property type="protein sequence ID" value="TLQ46046.1"/>
    <property type="molecule type" value="Genomic_DNA"/>
</dbReference>
<protein>
    <recommendedName>
        <fullName evidence="3">Replication protein</fullName>
    </recommendedName>
</protein>
<dbReference type="Gene3D" id="3.40.630.100">
    <property type="entry name" value="Poly-gamma-glutamate hydrolase, zinc-binding motif"/>
    <property type="match status" value="1"/>
</dbReference>
<dbReference type="OrthoDB" id="7721587at2"/>
<evidence type="ECO:0000313" key="1">
    <source>
        <dbReference type="EMBL" id="TLQ46046.1"/>
    </source>
</evidence>
<keyword evidence="2" id="KW-1185">Reference proteome</keyword>
<dbReference type="InterPro" id="IPR038128">
    <property type="entry name" value="Gamma_PGA_hydro_sf"/>
</dbReference>
<dbReference type="RefSeq" id="WP_138055362.1">
    <property type="nucleotide sequence ID" value="NZ_VAWE01000001.1"/>
</dbReference>
<dbReference type="InterPro" id="IPR008585">
    <property type="entry name" value="Gamma_PGA_hydro"/>
</dbReference>
<dbReference type="AlphaFoldDB" id="A0A5R9E868"/>
<evidence type="ECO:0008006" key="3">
    <source>
        <dbReference type="Google" id="ProtNLM"/>
    </source>
</evidence>
<comment type="caution">
    <text evidence="1">The sequence shown here is derived from an EMBL/GenBank/DDBJ whole genome shotgun (WGS) entry which is preliminary data.</text>
</comment>
<reference evidence="1 2" key="1">
    <citation type="submission" date="2019-05" db="EMBL/GenBank/DDBJ databases">
        <title>Streptomyces marianii sp. nov., a novel marine actinomycete from southern coast of India.</title>
        <authorList>
            <person name="Iniyan A.M."/>
            <person name="Wink J."/>
            <person name="Ramprasad E."/>
            <person name="Ramana C.V."/>
            <person name="Bunk B."/>
            <person name="Sproer C."/>
            <person name="Joseph F.-J.R.S."/>
            <person name="Vincent S.G.P."/>
        </authorList>
    </citation>
    <scope>NUCLEOTIDE SEQUENCE [LARGE SCALE GENOMIC DNA]</scope>
    <source>
        <strain evidence="1 2">ICN19</strain>
    </source>
</reference>
<proteinExistence type="predicted"/>
<evidence type="ECO:0000313" key="2">
    <source>
        <dbReference type="Proteomes" id="UP000305921"/>
    </source>
</evidence>
<accession>A0A5R9E868</accession>
<dbReference type="Proteomes" id="UP000305921">
    <property type="component" value="Unassembled WGS sequence"/>
</dbReference>
<name>A0A5R9E868_9ACTN</name>
<sequence length="231" mass="24056">MTTGLYNSFAALASAQIEGIDYQRSWRSSPISTLLHLAIHGGGIEQGTSELASAAAGDVHDFYTFDGIKQANNGDLHITSTSFDDPQALALAQGATHVISWHGAAGATPMTNLGGLDYTLRDRIGQSLAQAGFAVQVANEEINGNDATNICNRGVRGMGVQLEISTAQRQAFFLNGDMSRANRENVTGVFTSYVTAVTSAIAKALVAAGKGQPVVVPQRDRGSVDSVASGA</sequence>
<organism evidence="1 2">
    <name type="scientific">Streptomyces marianii</name>
    <dbReference type="NCBI Taxonomy" id="1817406"/>
    <lineage>
        <taxon>Bacteria</taxon>
        <taxon>Bacillati</taxon>
        <taxon>Actinomycetota</taxon>
        <taxon>Actinomycetes</taxon>
        <taxon>Kitasatosporales</taxon>
        <taxon>Streptomycetaceae</taxon>
        <taxon>Streptomyces</taxon>
    </lineage>
</organism>
<gene>
    <name evidence="1" type="ORF">FEF34_26375</name>
</gene>